<feature type="transmembrane region" description="Helical" evidence="1">
    <location>
        <begin position="47"/>
        <end position="68"/>
    </location>
</feature>
<evidence type="ECO:0000313" key="4">
    <source>
        <dbReference type="Proteomes" id="UP000286990"/>
    </source>
</evidence>
<keyword evidence="1" id="KW-0472">Membrane</keyword>
<reference evidence="4" key="1">
    <citation type="submission" date="2018-08" db="EMBL/GenBank/DDBJ databases">
        <authorList>
            <person name="Khan S.A."/>
            <person name="J S.E."/>
        </authorList>
    </citation>
    <scope>NUCLEOTIDE SEQUENCE [LARGE SCALE GENOMIC DNA]</scope>
    <source>
        <strain evidence="4">PoM-212</strain>
    </source>
</reference>
<comment type="caution">
    <text evidence="3">The sequence shown here is derived from an EMBL/GenBank/DDBJ whole genome shotgun (WGS) entry which is preliminary data.</text>
</comment>
<evidence type="ECO:0000313" key="3">
    <source>
        <dbReference type="EMBL" id="RRQ48143.1"/>
    </source>
</evidence>
<evidence type="ECO:0000259" key="2">
    <source>
        <dbReference type="Pfam" id="PF13239"/>
    </source>
</evidence>
<accession>A0A3R8Q1Z6</accession>
<feature type="domain" description="2TM" evidence="2">
    <location>
        <begin position="10"/>
        <end position="88"/>
    </location>
</feature>
<reference evidence="4" key="2">
    <citation type="submission" date="2018-12" db="EMBL/GenBank/DDBJ databases">
        <title>Maribacter lutimaris sp. nov., isolated from marine sediment.</title>
        <authorList>
            <person name="Kim K.K."/>
        </authorList>
    </citation>
    <scope>NUCLEOTIDE SEQUENCE [LARGE SCALE GENOMIC DNA]</scope>
    <source>
        <strain evidence="4">PoM-212</strain>
    </source>
</reference>
<keyword evidence="3" id="KW-0418">Kinase</keyword>
<dbReference type="EMBL" id="QUSX01000002">
    <property type="protein sequence ID" value="RRQ48143.1"/>
    <property type="molecule type" value="Genomic_DNA"/>
</dbReference>
<keyword evidence="3" id="KW-0808">Transferase</keyword>
<keyword evidence="1" id="KW-0812">Transmembrane</keyword>
<proteinExistence type="predicted"/>
<evidence type="ECO:0000256" key="1">
    <source>
        <dbReference type="SAM" id="Phobius"/>
    </source>
</evidence>
<gene>
    <name evidence="3" type="ORF">DZC72_10480</name>
</gene>
<feature type="transmembrane region" description="Helical" evidence="1">
    <location>
        <begin position="21"/>
        <end position="41"/>
    </location>
</feature>
<dbReference type="Pfam" id="PF13239">
    <property type="entry name" value="2TM"/>
    <property type="match status" value="1"/>
</dbReference>
<dbReference type="InterPro" id="IPR025698">
    <property type="entry name" value="2TM_dom"/>
</dbReference>
<dbReference type="AlphaFoldDB" id="A0A3R8Q1Z6"/>
<protein>
    <submittedName>
        <fullName evidence="3">Histidine kinase</fullName>
    </submittedName>
</protein>
<dbReference type="Proteomes" id="UP000286990">
    <property type="component" value="Unassembled WGS sequence"/>
</dbReference>
<keyword evidence="4" id="KW-1185">Reference proteome</keyword>
<dbReference type="RefSeq" id="WP_125222865.1">
    <property type="nucleotide sequence ID" value="NZ_QUSX01000002.1"/>
</dbReference>
<organism evidence="3 4">
    <name type="scientific">Maribacter algicola</name>
    <dbReference type="NCBI Taxonomy" id="2498892"/>
    <lineage>
        <taxon>Bacteria</taxon>
        <taxon>Pseudomonadati</taxon>
        <taxon>Bacteroidota</taxon>
        <taxon>Flavobacteriia</taxon>
        <taxon>Flavobacteriales</taxon>
        <taxon>Flavobacteriaceae</taxon>
        <taxon>Maribacter</taxon>
    </lineage>
</organism>
<sequence>MENTSDYRYRRAKEKVSEIKGFYGNLLAYCLVIPFLIWINYQTTSFPWAFFPAFGWGLGLLGHAANAFDYNPFFGKDWEQRKLEEFMKNDEL</sequence>
<name>A0A3R8Q1Z6_9FLAO</name>
<dbReference type="GO" id="GO:0016301">
    <property type="term" value="F:kinase activity"/>
    <property type="evidence" value="ECO:0007669"/>
    <property type="project" value="UniProtKB-KW"/>
</dbReference>
<dbReference type="OrthoDB" id="8965954at2"/>
<keyword evidence="1" id="KW-1133">Transmembrane helix</keyword>